<dbReference type="AlphaFoldDB" id="A0A4Z0WGE1"/>
<dbReference type="Proteomes" id="UP000297475">
    <property type="component" value="Unassembled WGS sequence"/>
</dbReference>
<evidence type="ECO:0000256" key="1">
    <source>
        <dbReference type="SAM" id="SignalP"/>
    </source>
</evidence>
<dbReference type="InterPro" id="IPR011852">
    <property type="entry name" value="TRAP_TAXI"/>
</dbReference>
<dbReference type="Gene3D" id="3.40.190.10">
    <property type="entry name" value="Periplasmic binding protein-like II"/>
    <property type="match status" value="2"/>
</dbReference>
<dbReference type="NCBIfam" id="TIGR02122">
    <property type="entry name" value="TRAP_TAXI"/>
    <property type="match status" value="1"/>
</dbReference>
<keyword evidence="1" id="KW-0732">Signal</keyword>
<name>A0A4Z0WGE1_9GAMM</name>
<dbReference type="Pfam" id="PF16868">
    <property type="entry name" value="NMT1_3"/>
    <property type="match status" value="1"/>
</dbReference>
<dbReference type="OrthoDB" id="9776669at2"/>
<protein>
    <submittedName>
        <fullName evidence="2">TAXI family TRAP transporter solute-binding subunit</fullName>
    </submittedName>
</protein>
<sequence>MFMLTIKSRLLLPLSLLITGLLASAPAASQTVTIGTNQPGTLFYSTGVGLSETLENQGINARVQPYAGSGPLMALVNQGELDFAVVNVFEVSRALDGEVPFNSEHPNLRVVAGLFESQVGFLVDDDSDIQELSDIAGKRVAAGYSSAPIIELMRQAIVANAGLSDSDITTVSVPNTPRGGELLSSGRVDVAFLSAGSGSVEELEASMGGVRFLSLYDDDAAVEATQQIMPQGYPAPMDRESLPAGIAADTNLLTYAVVLVAHRDFDPAAIESVLQAMEEGSEELGNAVANFRGIDRERMRGVPNIPYHDAALNYFD</sequence>
<proteinExistence type="predicted"/>
<accession>A0A4Z0WGE1</accession>
<dbReference type="PANTHER" id="PTHR42941">
    <property type="entry name" value="SLL1037 PROTEIN"/>
    <property type="match status" value="1"/>
</dbReference>
<comment type="caution">
    <text evidence="2">The sequence shown here is derived from an EMBL/GenBank/DDBJ whole genome shotgun (WGS) entry which is preliminary data.</text>
</comment>
<evidence type="ECO:0000313" key="2">
    <source>
        <dbReference type="EMBL" id="TGG94261.1"/>
    </source>
</evidence>
<evidence type="ECO:0000313" key="3">
    <source>
        <dbReference type="Proteomes" id="UP000297475"/>
    </source>
</evidence>
<organism evidence="2 3">
    <name type="scientific">Natronospirillum operosum</name>
    <dbReference type="NCBI Taxonomy" id="2759953"/>
    <lineage>
        <taxon>Bacteria</taxon>
        <taxon>Pseudomonadati</taxon>
        <taxon>Pseudomonadota</taxon>
        <taxon>Gammaproteobacteria</taxon>
        <taxon>Oceanospirillales</taxon>
        <taxon>Natronospirillaceae</taxon>
        <taxon>Natronospirillum</taxon>
    </lineage>
</organism>
<feature type="chain" id="PRO_5021407448" evidence="1">
    <location>
        <begin position="30"/>
        <end position="316"/>
    </location>
</feature>
<dbReference type="EMBL" id="SRMF01000002">
    <property type="protein sequence ID" value="TGG94261.1"/>
    <property type="molecule type" value="Genomic_DNA"/>
</dbReference>
<feature type="signal peptide" evidence="1">
    <location>
        <begin position="1"/>
        <end position="29"/>
    </location>
</feature>
<keyword evidence="3" id="KW-1185">Reference proteome</keyword>
<gene>
    <name evidence="2" type="ORF">E4656_08840</name>
</gene>
<dbReference type="SUPFAM" id="SSF53850">
    <property type="entry name" value="Periplasmic binding protein-like II"/>
    <property type="match status" value="1"/>
</dbReference>
<reference evidence="2 3" key="1">
    <citation type="submission" date="2019-04" db="EMBL/GenBank/DDBJ databases">
        <title>Natronospirillum operosus gen. nov., sp. nov., a haloalkaliphilic satellite isolated from decaying biomass of laboratory culture of cyanobacterium Geitlerinema sp. and proposal of Natronospirillaceae fam. nov. and Saccharospirillaceae fam. nov.</title>
        <authorList>
            <person name="Kevbrin V."/>
            <person name="Boltyanskaya Y."/>
            <person name="Koziaeva V."/>
            <person name="Grouzdev D.S."/>
            <person name="Park M."/>
            <person name="Cho J."/>
        </authorList>
    </citation>
    <scope>NUCLEOTIDE SEQUENCE [LARGE SCALE GENOMIC DNA]</scope>
    <source>
        <strain evidence="2 3">G-116</strain>
    </source>
</reference>
<dbReference type="PANTHER" id="PTHR42941:SF1">
    <property type="entry name" value="SLL1037 PROTEIN"/>
    <property type="match status" value="1"/>
</dbReference>